<sequence length="1063" mass="120472">MADLEIVHISDLHWASSQSQNLKVVVEPLINDLADTKQKSLINPDLVVFTGDFVNSGEDKCEFNAAYEEFMVPAINALGLNKNCVFLCPGNHDISRKSVRDAEFIDRGLRSSLSSVDSTNNFLDRLKNQNLADLMAVERTDNYYSFVDSVIPDPIYSGPLLRCYQRNVRGIQVGIASFDTAWRATGEADDVDKNYLLLGERNVDDAIESLKAADLRLGLMHHPLEWLAEFDELAVSSRLSAHFDALFCGHMHRANPQTRTSAQGTAIFSQTGSAYASRRWFNGYQTLKINLAEAECEFLIRTYYDTPRREFDKATNIHNDGYVKLPFVPQKKSTSDAVVESFLRATRPIIRIRASDHFNMLDDVAFSKLDAKEAFVVPPLSKRIVETNSQGASTPAENYIDLSVDEILRDHRSYLLSGGREVGKTSLLHYLSVLSAEGIIDRPRIPVVLNVEYMKTGLYELKRAIHSYFGSSPKGFDLDREIDAGSFIFLCDNYINDTVGSAALESHIKTYPGNRWIVISRPRLGSITGDVDDAPFLSDFVKVHIRALPRKSIRALSNRWSAAIGSDNQDVFDVVMKQLKADGLPRTGYMVMLILWAMQQEKELDRVNEAMLLSNVVDYLLGKADFTQSRRGNLDPRAKEITLEYLAEYISDCSGYAPINDVTTFLSNLFQSKRLPFVSTDVLPELVKCGILERRDDIISFKYKCFEEYFYALRMKSEPSLLEDSLKRGNYPLREREIEILAGLRRQNADLITAISSDMESRRPASISNISRADLLAMSNSSMGFSLSTEQLSDLRRKRLTTEQVDDLLDAADRRAIKKQEEDLERENNRHLGDKDSVNHLVLLPEEPDEMSVGEYIVASELLARVVKNSDFTDFEHKEPAARLVLQTFVKICAHFKQEIEKILKEQGEREETKHGLKPEEMEILVYIITNLLTRIVADRMAEQLSAPNISPLIAEICDDRETTPIERMFLVFLLQSLRSENWEVQWGDLLKDSGKSGFIMENSIGKMRAIVNSQFLNDLEYRKLHKVIDAAEEVLGWTPAQRDYVIEDLKKVALQAELRDSA</sequence>
<dbReference type="SUPFAM" id="SSF56300">
    <property type="entry name" value="Metallo-dependent phosphatases"/>
    <property type="match status" value="1"/>
</dbReference>
<keyword evidence="2" id="KW-0378">Hydrolase</keyword>
<proteinExistence type="predicted"/>
<evidence type="ECO:0000256" key="1">
    <source>
        <dbReference type="ARBA" id="ARBA00022723"/>
    </source>
</evidence>
<protein>
    <submittedName>
        <fullName evidence="5">Metallophosphoesterase</fullName>
    </submittedName>
</protein>
<name>A0ABS7PTY6_9SPHN</name>
<gene>
    <name evidence="5" type="ORF">K7G82_16270</name>
</gene>
<feature type="domain" description="STAND NTPase 4 small alpha/beta" evidence="4">
    <location>
        <begin position="658"/>
        <end position="710"/>
    </location>
</feature>
<comment type="caution">
    <text evidence="5">The sequence shown here is derived from an EMBL/GenBank/DDBJ whole genome shotgun (WGS) entry which is preliminary data.</text>
</comment>
<dbReference type="InterPro" id="IPR004843">
    <property type="entry name" value="Calcineurin-like_PHP"/>
</dbReference>
<dbReference type="RefSeq" id="WP_222990973.1">
    <property type="nucleotide sequence ID" value="NZ_JAINVV010000008.1"/>
</dbReference>
<dbReference type="Proteomes" id="UP000706039">
    <property type="component" value="Unassembled WGS sequence"/>
</dbReference>
<evidence type="ECO:0000313" key="6">
    <source>
        <dbReference type="Proteomes" id="UP000706039"/>
    </source>
</evidence>
<keyword evidence="1" id="KW-0479">Metal-binding</keyword>
<dbReference type="PANTHER" id="PTHR31302:SF31">
    <property type="entry name" value="PHOSPHODIESTERASE YAEI"/>
    <property type="match status" value="1"/>
</dbReference>
<reference evidence="5 6" key="1">
    <citation type="submission" date="2021-08" db="EMBL/GenBank/DDBJ databases">
        <authorList>
            <person name="Tuo L."/>
        </authorList>
    </citation>
    <scope>NUCLEOTIDE SEQUENCE [LARGE SCALE GENOMIC DNA]</scope>
    <source>
        <strain evidence="5 6">JCM 31229</strain>
    </source>
</reference>
<dbReference type="InterPro" id="IPR057123">
    <property type="entry name" value="STAND_NTPase4_dom"/>
</dbReference>
<accession>A0ABS7PTY6</accession>
<feature type="domain" description="Calcineurin-like phosphoesterase" evidence="3">
    <location>
        <begin position="6"/>
        <end position="253"/>
    </location>
</feature>
<dbReference type="Pfam" id="PF00149">
    <property type="entry name" value="Metallophos"/>
    <property type="match status" value="1"/>
</dbReference>
<keyword evidence="6" id="KW-1185">Reference proteome</keyword>
<dbReference type="EMBL" id="JAINVV010000008">
    <property type="protein sequence ID" value="MBY8823862.1"/>
    <property type="molecule type" value="Genomic_DNA"/>
</dbReference>
<evidence type="ECO:0000259" key="4">
    <source>
        <dbReference type="Pfam" id="PF24406"/>
    </source>
</evidence>
<evidence type="ECO:0000259" key="3">
    <source>
        <dbReference type="Pfam" id="PF00149"/>
    </source>
</evidence>
<dbReference type="InterPro" id="IPR051158">
    <property type="entry name" value="Metallophosphoesterase_sf"/>
</dbReference>
<evidence type="ECO:0000313" key="5">
    <source>
        <dbReference type="EMBL" id="MBY8823862.1"/>
    </source>
</evidence>
<organism evidence="5 6">
    <name type="scientific">Sphingomonas colocasiae</name>
    <dbReference type="NCBI Taxonomy" id="1848973"/>
    <lineage>
        <taxon>Bacteria</taxon>
        <taxon>Pseudomonadati</taxon>
        <taxon>Pseudomonadota</taxon>
        <taxon>Alphaproteobacteria</taxon>
        <taxon>Sphingomonadales</taxon>
        <taxon>Sphingomonadaceae</taxon>
        <taxon>Sphingomonas</taxon>
    </lineage>
</organism>
<dbReference type="Pfam" id="PF24406">
    <property type="entry name" value="nSTAND_NTPase4"/>
    <property type="match status" value="1"/>
</dbReference>
<dbReference type="InterPro" id="IPR029052">
    <property type="entry name" value="Metallo-depent_PP-like"/>
</dbReference>
<evidence type="ECO:0000256" key="2">
    <source>
        <dbReference type="ARBA" id="ARBA00022801"/>
    </source>
</evidence>
<dbReference type="PANTHER" id="PTHR31302">
    <property type="entry name" value="TRANSMEMBRANE PROTEIN WITH METALLOPHOSPHOESTERASE DOMAIN-RELATED"/>
    <property type="match status" value="1"/>
</dbReference>
<dbReference type="Gene3D" id="3.60.21.10">
    <property type="match status" value="1"/>
</dbReference>